<accession>A0A939JDG9</accession>
<feature type="compositionally biased region" description="Basic and acidic residues" evidence="1">
    <location>
        <begin position="215"/>
        <end position="229"/>
    </location>
</feature>
<gene>
    <name evidence="2" type="ORF">J0X19_15635</name>
</gene>
<name>A0A939JDG9_9BACT</name>
<evidence type="ECO:0000313" key="3">
    <source>
        <dbReference type="Proteomes" id="UP000664144"/>
    </source>
</evidence>
<dbReference type="EMBL" id="JAFLQZ010000010">
    <property type="protein sequence ID" value="MBO0359395.1"/>
    <property type="molecule type" value="Genomic_DNA"/>
</dbReference>
<feature type="compositionally biased region" description="Gly residues" evidence="1">
    <location>
        <begin position="59"/>
        <end position="74"/>
    </location>
</feature>
<feature type="compositionally biased region" description="Polar residues" evidence="1">
    <location>
        <begin position="270"/>
        <end position="280"/>
    </location>
</feature>
<organism evidence="2 3">
    <name type="scientific">Hymenobacter telluris</name>
    <dbReference type="NCBI Taxonomy" id="2816474"/>
    <lineage>
        <taxon>Bacteria</taxon>
        <taxon>Pseudomonadati</taxon>
        <taxon>Bacteroidota</taxon>
        <taxon>Cytophagia</taxon>
        <taxon>Cytophagales</taxon>
        <taxon>Hymenobacteraceae</taxon>
        <taxon>Hymenobacter</taxon>
    </lineage>
</organism>
<evidence type="ECO:0000256" key="1">
    <source>
        <dbReference type="SAM" id="MobiDB-lite"/>
    </source>
</evidence>
<feature type="compositionally biased region" description="Polar residues" evidence="1">
    <location>
        <begin position="103"/>
        <end position="126"/>
    </location>
</feature>
<feature type="region of interest" description="Disordered" evidence="1">
    <location>
        <begin position="1"/>
        <end position="280"/>
    </location>
</feature>
<protein>
    <submittedName>
        <fullName evidence="2">Uncharacterized protein</fullName>
    </submittedName>
</protein>
<dbReference type="AlphaFoldDB" id="A0A939JDG9"/>
<feature type="compositionally biased region" description="Pro residues" evidence="1">
    <location>
        <begin position="1"/>
        <end position="10"/>
    </location>
</feature>
<dbReference type="Proteomes" id="UP000664144">
    <property type="component" value="Unassembled WGS sequence"/>
</dbReference>
<feature type="compositionally biased region" description="Polar residues" evidence="1">
    <location>
        <begin position="167"/>
        <end position="176"/>
    </location>
</feature>
<reference evidence="2" key="1">
    <citation type="submission" date="2021-03" db="EMBL/GenBank/DDBJ databases">
        <authorList>
            <person name="Kim M.K."/>
        </authorList>
    </citation>
    <scope>NUCLEOTIDE SEQUENCE</scope>
    <source>
        <strain evidence="2">BT186</strain>
    </source>
</reference>
<feature type="compositionally biased region" description="Polar residues" evidence="1">
    <location>
        <begin position="11"/>
        <end position="24"/>
    </location>
</feature>
<sequence length="280" mass="28511">MEPSTTPNPSPEQTATGNTLPSAHTESHEVPGSDASNSVNDSFADEDRRDNQLANPGRGEFGAHGPGHTQGGFGNQFRGDEVYGGQVVPAEATRGGYAGGAPENNTGSVESTPTNRSTSTFGTQPGTPVEGSAVAPDYGNDNNAPQHLSGGYSEDYGRSSLGGASNAGANLTGQRNQVDDEYLPADSKEEATEPGGFQADPAPVPNQPAVAGANEHTKPDAAREADESRTGYVHNQGEHSEQGNTGAGIGSKGGSYNDPNGPKGDAPGQTGPQNNDPKAQ</sequence>
<evidence type="ECO:0000313" key="2">
    <source>
        <dbReference type="EMBL" id="MBO0359395.1"/>
    </source>
</evidence>
<keyword evidence="3" id="KW-1185">Reference proteome</keyword>
<proteinExistence type="predicted"/>
<comment type="caution">
    <text evidence="2">The sequence shown here is derived from an EMBL/GenBank/DDBJ whole genome shotgun (WGS) entry which is preliminary data.</text>
</comment>
<dbReference type="RefSeq" id="WP_206985315.1">
    <property type="nucleotide sequence ID" value="NZ_JAFLQZ010000010.1"/>
</dbReference>